<dbReference type="eggNOG" id="COG1070">
    <property type="taxonomic scope" value="Bacteria"/>
</dbReference>
<name>R3W4V6_9ENTE</name>
<dbReference type="CDD" id="cd07770">
    <property type="entry name" value="ASKHA_NBD_FGGY_GntK"/>
    <property type="match status" value="1"/>
</dbReference>
<dbReference type="HOGENOM" id="CLU_009281_3_2_9"/>
<evidence type="ECO:0000256" key="2">
    <source>
        <dbReference type="ARBA" id="ARBA00022679"/>
    </source>
</evidence>
<keyword evidence="2" id="KW-0808">Transferase</keyword>
<dbReference type="InterPro" id="IPR050406">
    <property type="entry name" value="FGGY_Carb_Kinase"/>
</dbReference>
<sequence length="458" mass="51612">MNEVFLGIDVGTTAIKIGVIAKEELCYEQSRKLTTYFCDNGARYQKGQEIIDTVTLLIQEIPAVLRMQVERIGFSVAMHSVMPFQKKIGNVYLWSDTQSSELVEQFRGTELAKKLYRVTGTPIHTMSPFFKILHFKQIGEYGSKTRWYGLKELLMHQFTGEYMIDYSTASATGLFNLENLYWDNEILKLLDLSENQLPRLVDPLYSQAIKADFARELGLSGATRITIGASDGCLAAYGSYISTGVPNSLTVGTSAAVRKVSTEAIFDEERQNFCYYLAPDSYVVGAPSNNGGCVLEWASKILADSDSEFYALLTERLMKSPIGANGLRFHPYINGERAPFWKSGMTAQFKYLTIQHTKEDMTRAVVEGILMNIRILKEMVGDVNELTLSGGFFKNEMLRDMTSEVLGVTCYHEQSTEPIFGLYYLIYGATTGIEVKKPIQFVQENVTLYNSIYDSYFE</sequence>
<evidence type="ECO:0000259" key="5">
    <source>
        <dbReference type="Pfam" id="PF02782"/>
    </source>
</evidence>
<keyword evidence="3" id="KW-0418">Kinase</keyword>
<keyword evidence="7" id="KW-1185">Reference proteome</keyword>
<dbReference type="Pfam" id="PF00370">
    <property type="entry name" value="FGGY_N"/>
    <property type="match status" value="1"/>
</dbReference>
<dbReference type="PATRIC" id="fig|1158610.3.peg.2907"/>
<dbReference type="GO" id="GO:0005975">
    <property type="term" value="P:carbohydrate metabolic process"/>
    <property type="evidence" value="ECO:0007669"/>
    <property type="project" value="InterPro"/>
</dbReference>
<dbReference type="Pfam" id="PF02782">
    <property type="entry name" value="FGGY_C"/>
    <property type="match status" value="1"/>
</dbReference>
<gene>
    <name evidence="6" type="ORF">UC3_02924</name>
</gene>
<evidence type="ECO:0000313" key="6">
    <source>
        <dbReference type="EMBL" id="EOL42571.1"/>
    </source>
</evidence>
<comment type="similarity">
    <text evidence="1">Belongs to the FGGY kinase family.</text>
</comment>
<dbReference type="OrthoDB" id="9805576at2"/>
<reference evidence="6 7" key="1">
    <citation type="submission" date="2013-02" db="EMBL/GenBank/DDBJ databases">
        <title>The Genome Sequence of Enterococcus phoeniculicola BAA-412.</title>
        <authorList>
            <consortium name="The Broad Institute Genome Sequencing Platform"/>
            <consortium name="The Broad Institute Genome Sequencing Center for Infectious Disease"/>
            <person name="Earl A.M."/>
            <person name="Gilmore M.S."/>
            <person name="Lebreton F."/>
            <person name="Walker B."/>
            <person name="Young S.K."/>
            <person name="Zeng Q."/>
            <person name="Gargeya S."/>
            <person name="Fitzgerald M."/>
            <person name="Haas B."/>
            <person name="Abouelleil A."/>
            <person name="Alvarado L."/>
            <person name="Arachchi H.M."/>
            <person name="Berlin A.M."/>
            <person name="Chapman S.B."/>
            <person name="Dewar J."/>
            <person name="Goldberg J."/>
            <person name="Griggs A."/>
            <person name="Gujja S."/>
            <person name="Hansen M."/>
            <person name="Howarth C."/>
            <person name="Imamovic A."/>
            <person name="Larimer J."/>
            <person name="McCowan C."/>
            <person name="Murphy C."/>
            <person name="Neiman D."/>
            <person name="Pearson M."/>
            <person name="Priest M."/>
            <person name="Roberts A."/>
            <person name="Saif S."/>
            <person name="Shea T."/>
            <person name="Sisk P."/>
            <person name="Sykes S."/>
            <person name="Wortman J."/>
            <person name="Nusbaum C."/>
            <person name="Birren B."/>
        </authorList>
    </citation>
    <scope>NUCLEOTIDE SEQUENCE [LARGE SCALE GENOMIC DNA]</scope>
    <source>
        <strain evidence="6 7">ATCC BAA-412</strain>
    </source>
</reference>
<feature type="domain" description="Carbohydrate kinase FGGY N-terminal" evidence="4">
    <location>
        <begin position="5"/>
        <end position="238"/>
    </location>
</feature>
<feature type="domain" description="Carbohydrate kinase FGGY C-terminal" evidence="5">
    <location>
        <begin position="249"/>
        <end position="410"/>
    </location>
</feature>
<dbReference type="Proteomes" id="UP000013785">
    <property type="component" value="Unassembled WGS sequence"/>
</dbReference>
<evidence type="ECO:0000313" key="7">
    <source>
        <dbReference type="Proteomes" id="UP000013785"/>
    </source>
</evidence>
<evidence type="ECO:0008006" key="8">
    <source>
        <dbReference type="Google" id="ProtNLM"/>
    </source>
</evidence>
<dbReference type="InterPro" id="IPR018484">
    <property type="entry name" value="FGGY_N"/>
</dbReference>
<dbReference type="Gene3D" id="3.30.420.40">
    <property type="match status" value="2"/>
</dbReference>
<protein>
    <recommendedName>
        <fullName evidence="8">Gluconate kinase</fullName>
    </recommendedName>
</protein>
<dbReference type="PANTHER" id="PTHR43095">
    <property type="entry name" value="SUGAR KINASE"/>
    <property type="match status" value="1"/>
</dbReference>
<organism evidence="6 7">
    <name type="scientific">Enterococcus phoeniculicola ATCC BAA-412</name>
    <dbReference type="NCBI Taxonomy" id="1158610"/>
    <lineage>
        <taxon>Bacteria</taxon>
        <taxon>Bacillati</taxon>
        <taxon>Bacillota</taxon>
        <taxon>Bacilli</taxon>
        <taxon>Lactobacillales</taxon>
        <taxon>Enterococcaceae</taxon>
        <taxon>Enterococcus</taxon>
    </lineage>
</organism>
<dbReference type="GO" id="GO:0016301">
    <property type="term" value="F:kinase activity"/>
    <property type="evidence" value="ECO:0007669"/>
    <property type="project" value="UniProtKB-KW"/>
</dbReference>
<dbReference type="STRING" id="154621.RV11_GL000740"/>
<dbReference type="PANTHER" id="PTHR43095:SF2">
    <property type="entry name" value="GLUCONOKINASE"/>
    <property type="match status" value="1"/>
</dbReference>
<dbReference type="AlphaFoldDB" id="R3W4V6"/>
<dbReference type="InterPro" id="IPR000577">
    <property type="entry name" value="Carb_kinase_FGGY"/>
</dbReference>
<evidence type="ECO:0000256" key="3">
    <source>
        <dbReference type="ARBA" id="ARBA00022777"/>
    </source>
</evidence>
<dbReference type="InterPro" id="IPR018485">
    <property type="entry name" value="FGGY_C"/>
</dbReference>
<accession>R3W4V6</accession>
<evidence type="ECO:0000259" key="4">
    <source>
        <dbReference type="Pfam" id="PF00370"/>
    </source>
</evidence>
<comment type="caution">
    <text evidence="6">The sequence shown here is derived from an EMBL/GenBank/DDBJ whole genome shotgun (WGS) entry which is preliminary data.</text>
</comment>
<dbReference type="RefSeq" id="WP_010769558.1">
    <property type="nucleotide sequence ID" value="NZ_ASWE01000001.1"/>
</dbReference>
<dbReference type="InterPro" id="IPR043129">
    <property type="entry name" value="ATPase_NBD"/>
</dbReference>
<evidence type="ECO:0000256" key="1">
    <source>
        <dbReference type="ARBA" id="ARBA00009156"/>
    </source>
</evidence>
<dbReference type="EMBL" id="AJAT01000017">
    <property type="protein sequence ID" value="EOL42571.1"/>
    <property type="molecule type" value="Genomic_DNA"/>
</dbReference>
<proteinExistence type="inferred from homology"/>
<dbReference type="SUPFAM" id="SSF53067">
    <property type="entry name" value="Actin-like ATPase domain"/>
    <property type="match status" value="2"/>
</dbReference>
<dbReference type="PIRSF" id="PIRSF000538">
    <property type="entry name" value="GlpK"/>
    <property type="match status" value="1"/>
</dbReference>